<comment type="caution">
    <text evidence="2">The sequence shown here is derived from an EMBL/GenBank/DDBJ whole genome shotgun (WGS) entry which is preliminary data.</text>
</comment>
<keyword evidence="3" id="KW-1185">Reference proteome</keyword>
<evidence type="ECO:0000313" key="3">
    <source>
        <dbReference type="Proteomes" id="UP000699042"/>
    </source>
</evidence>
<dbReference type="EMBL" id="JAESDN010000002">
    <property type="protein sequence ID" value="KAG7055485.1"/>
    <property type="molecule type" value="Genomic_DNA"/>
</dbReference>
<evidence type="ECO:0000313" key="2">
    <source>
        <dbReference type="EMBL" id="KAG7055485.1"/>
    </source>
</evidence>
<dbReference type="AlphaFoldDB" id="A0A9P7RDH1"/>
<organism evidence="2 3">
    <name type="scientific">Colletotrichum scovillei</name>
    <dbReference type="NCBI Taxonomy" id="1209932"/>
    <lineage>
        <taxon>Eukaryota</taxon>
        <taxon>Fungi</taxon>
        <taxon>Dikarya</taxon>
        <taxon>Ascomycota</taxon>
        <taxon>Pezizomycotina</taxon>
        <taxon>Sordariomycetes</taxon>
        <taxon>Hypocreomycetidae</taxon>
        <taxon>Glomerellales</taxon>
        <taxon>Glomerellaceae</taxon>
        <taxon>Colletotrichum</taxon>
        <taxon>Colletotrichum acutatum species complex</taxon>
    </lineage>
</organism>
<accession>A0A9P7RDH1</accession>
<feature type="compositionally biased region" description="Acidic residues" evidence="1">
    <location>
        <begin position="32"/>
        <end position="46"/>
    </location>
</feature>
<gene>
    <name evidence="2" type="ORF">JMJ77_007941</name>
</gene>
<proteinExistence type="predicted"/>
<feature type="region of interest" description="Disordered" evidence="1">
    <location>
        <begin position="22"/>
        <end position="94"/>
    </location>
</feature>
<feature type="compositionally biased region" description="Basic and acidic residues" evidence="1">
    <location>
        <begin position="47"/>
        <end position="64"/>
    </location>
</feature>
<dbReference type="Proteomes" id="UP000699042">
    <property type="component" value="Unassembled WGS sequence"/>
</dbReference>
<name>A0A9P7RDH1_9PEZI</name>
<protein>
    <submittedName>
        <fullName evidence="2">Amino acid permease</fullName>
    </submittedName>
</protein>
<reference evidence="2" key="1">
    <citation type="submission" date="2021-05" db="EMBL/GenBank/DDBJ databases">
        <title>Comparative genomics of three Colletotrichum scovillei strains and genetic complementation revealed genes involved fungal growth and virulence on chili pepper.</title>
        <authorList>
            <person name="Hsieh D.-K."/>
            <person name="Chuang S.-C."/>
            <person name="Chen C.-Y."/>
            <person name="Chao Y.-T."/>
            <person name="Lu M.-Y.J."/>
            <person name="Lee M.-H."/>
            <person name="Shih M.-C."/>
        </authorList>
    </citation>
    <scope>NUCLEOTIDE SEQUENCE</scope>
    <source>
        <strain evidence="2">Coll-153</strain>
    </source>
</reference>
<sequence>MLDVGELCCECERAILGTVAGRGQARVIGRDDETEQEERYDIEEEDAAKYDLGRQSDNEDRNKDEDGDSEGLADAEGMFNFAEPLGAEKRGRGQNDQYWRYHKGRL</sequence>
<evidence type="ECO:0000256" key="1">
    <source>
        <dbReference type="SAM" id="MobiDB-lite"/>
    </source>
</evidence>